<evidence type="ECO:0000256" key="2">
    <source>
        <dbReference type="SAM" id="MobiDB-lite"/>
    </source>
</evidence>
<evidence type="ECO:0000313" key="4">
    <source>
        <dbReference type="EMBL" id="OJH37172.1"/>
    </source>
</evidence>
<feature type="region of interest" description="Disordered" evidence="2">
    <location>
        <begin position="292"/>
        <end position="324"/>
    </location>
</feature>
<sequence length="324" mass="34888">MIEYLLTAFFVAQPVPVATAAPGASSAPRKEEPRLRDPVEITSKRVRGSRDQAIFSGDVVVKQRTMDLRCDEMTASYTGPREVTRVECVGNMRLVDEGRTAQGERAVLDVPSGRLVVTGNPEARDATTHLRGSEVRLLMGARGMEYEVDEAVVTLEAAPLRTPRKGGGKEGGAQRFPAEITARRVVGSSTQAVFTGDVVVKHRTLDLRCDKMITYFSATREVSRAECVGHVRAQDGVRQARGERAELHVPTGVLWLTGNPEARDATTHLRGSEVRMTIGDANFEVKDAVVTVESAPSAPRGKGAGKGSPGKSPDNSQTGSTRQP</sequence>
<protein>
    <recommendedName>
        <fullName evidence="3">Organic solvent tolerance-like N-terminal domain-containing protein</fullName>
    </recommendedName>
</protein>
<dbReference type="GO" id="GO:0015920">
    <property type="term" value="P:lipopolysaccharide transport"/>
    <property type="evidence" value="ECO:0007669"/>
    <property type="project" value="TreeGrafter"/>
</dbReference>
<feature type="domain" description="Organic solvent tolerance-like N-terminal" evidence="3">
    <location>
        <begin position="47"/>
        <end position="137"/>
    </location>
</feature>
<reference evidence="5" key="1">
    <citation type="submission" date="2016-11" db="EMBL/GenBank/DDBJ databases">
        <authorList>
            <person name="Shukria A."/>
            <person name="Stevens D.C."/>
        </authorList>
    </citation>
    <scope>NUCLEOTIDE SEQUENCE [LARGE SCALE GENOMIC DNA]</scope>
    <source>
        <strain evidence="5">Cbfe23</strain>
    </source>
</reference>
<feature type="compositionally biased region" description="Polar residues" evidence="2">
    <location>
        <begin position="314"/>
        <end position="324"/>
    </location>
</feature>
<dbReference type="AlphaFoldDB" id="A0A1L9B4J0"/>
<dbReference type="Pfam" id="PF03968">
    <property type="entry name" value="LptD_N"/>
    <property type="match status" value="2"/>
</dbReference>
<name>A0A1L9B4J0_9BACT</name>
<dbReference type="InterPro" id="IPR005653">
    <property type="entry name" value="OstA-like_N"/>
</dbReference>
<evidence type="ECO:0000313" key="5">
    <source>
        <dbReference type="Proteomes" id="UP000182229"/>
    </source>
</evidence>
<dbReference type="InterPro" id="IPR052037">
    <property type="entry name" value="LPS_export_LptA"/>
</dbReference>
<dbReference type="STRING" id="83449.BON30_28025"/>
<keyword evidence="5" id="KW-1185">Reference proteome</keyword>
<evidence type="ECO:0000256" key="1">
    <source>
        <dbReference type="ARBA" id="ARBA00022729"/>
    </source>
</evidence>
<feature type="domain" description="Organic solvent tolerance-like N-terminal" evidence="3">
    <location>
        <begin position="189"/>
        <end position="277"/>
    </location>
</feature>
<dbReference type="GO" id="GO:0030288">
    <property type="term" value="C:outer membrane-bounded periplasmic space"/>
    <property type="evidence" value="ECO:0007669"/>
    <property type="project" value="TreeGrafter"/>
</dbReference>
<dbReference type="PANTHER" id="PTHR36504:SF1">
    <property type="entry name" value="LIPOPOLYSACCHARIDE EXPORT SYSTEM PROTEIN LPTA"/>
    <property type="match status" value="1"/>
</dbReference>
<evidence type="ECO:0000259" key="3">
    <source>
        <dbReference type="Pfam" id="PF03968"/>
    </source>
</evidence>
<dbReference type="Proteomes" id="UP000182229">
    <property type="component" value="Unassembled WGS sequence"/>
</dbReference>
<reference evidence="4 5" key="2">
    <citation type="submission" date="2016-12" db="EMBL/GenBank/DDBJ databases">
        <title>Draft Genome Sequence of Cystobacter ferrugineus Strain Cbfe23.</title>
        <authorList>
            <person name="Akbar S."/>
            <person name="Dowd S.E."/>
            <person name="Stevens D.C."/>
        </authorList>
    </citation>
    <scope>NUCLEOTIDE SEQUENCE [LARGE SCALE GENOMIC DNA]</scope>
    <source>
        <strain evidence="4 5">Cbfe23</strain>
    </source>
</reference>
<accession>A0A1L9B4J0</accession>
<dbReference type="GO" id="GO:0017089">
    <property type="term" value="F:glycolipid transfer activity"/>
    <property type="evidence" value="ECO:0007669"/>
    <property type="project" value="TreeGrafter"/>
</dbReference>
<keyword evidence="1" id="KW-0732">Signal</keyword>
<dbReference type="GO" id="GO:0009279">
    <property type="term" value="C:cell outer membrane"/>
    <property type="evidence" value="ECO:0007669"/>
    <property type="project" value="TreeGrafter"/>
</dbReference>
<dbReference type="Gene3D" id="2.60.450.10">
    <property type="entry name" value="Lipopolysaccharide (LPS) transport protein A like domain"/>
    <property type="match status" value="2"/>
</dbReference>
<dbReference type="RefSeq" id="WP_071901508.1">
    <property type="nucleotide sequence ID" value="NZ_MPIN01000008.1"/>
</dbReference>
<gene>
    <name evidence="4" type="ORF">BON30_28025</name>
</gene>
<dbReference type="PANTHER" id="PTHR36504">
    <property type="entry name" value="LIPOPOLYSACCHARIDE EXPORT SYSTEM PROTEIN LPTA"/>
    <property type="match status" value="1"/>
</dbReference>
<comment type="caution">
    <text evidence="4">The sequence shown here is derived from an EMBL/GenBank/DDBJ whole genome shotgun (WGS) entry which is preliminary data.</text>
</comment>
<dbReference type="OrthoDB" id="9811926at2"/>
<proteinExistence type="predicted"/>
<dbReference type="EMBL" id="MPIN01000008">
    <property type="protein sequence ID" value="OJH37172.1"/>
    <property type="molecule type" value="Genomic_DNA"/>
</dbReference>
<organism evidence="4 5">
    <name type="scientific">Cystobacter ferrugineus</name>
    <dbReference type="NCBI Taxonomy" id="83449"/>
    <lineage>
        <taxon>Bacteria</taxon>
        <taxon>Pseudomonadati</taxon>
        <taxon>Myxococcota</taxon>
        <taxon>Myxococcia</taxon>
        <taxon>Myxococcales</taxon>
        <taxon>Cystobacterineae</taxon>
        <taxon>Archangiaceae</taxon>
        <taxon>Cystobacter</taxon>
    </lineage>
</organism>